<reference evidence="1" key="1">
    <citation type="journal article" date="2017" name="Appl. Environ. Microbiol.">
        <title>Microdiversification of a pelagic Polynucleobacter species is mainly driven by acquisition of genomic islands from a partially interspecific gene pool.</title>
        <authorList>
            <person name="Hoetzinger M."/>
            <person name="Hahn M.W."/>
            <person name="Jezberova J."/>
            <person name="Schmidt J."/>
            <person name="Koll U."/>
        </authorList>
    </citation>
    <scope>NUCLEOTIDE SEQUENCE</scope>
    <source>
        <strain evidence="1">MWH-RechtKol4</strain>
    </source>
</reference>
<sequence>MSTAKTISPIAKKILHIHNQLVNFQTLGIQAQKTFQAQAIMALMNWANKHSPFWMERFKTMSSNSALSEEILERFKTVTPLTRAQLQSNFDRLSCASALEPNSCSIDKTTGSTGMPVRILRHSPSYSPRYSAYMLLGTTHWYKPDVSKPILKYSVREKDASYPNWGDPEAYFYPTGPLHINNCVTRDLRSMYQYLKESAPGYINSNSSIGFALAQYALSHDQDRPHIHAILTSSEAVTAEMRQACWDAFGAKVIDRYSCTEVGWIAFQCPKHDHLHVLNENVIVEIVDEHGNACDKGVPGRILVTALHSYAMPIIRYELGDIAVWGEDCDCGITLPVISKIWGKEREFIKTPDGQLRHVVLLGSEILAAGQITDIRIRYYHNPLVRVELSCQGDIGQIKEDFLRDKICSMLGFQCPVIFDYLAQIDWGDTDKRILFMDAKTHWNQ</sequence>
<dbReference type="PANTHER" id="PTHR36932">
    <property type="entry name" value="CAPSULAR POLYSACCHARIDE BIOSYNTHESIS PROTEIN"/>
    <property type="match status" value="1"/>
</dbReference>
<accession>A0AAC9ITV9</accession>
<organism evidence="1 2">
    <name type="scientific">Polynucleobacter asymbioticus</name>
    <dbReference type="NCBI Taxonomy" id="576611"/>
    <lineage>
        <taxon>Bacteria</taxon>
        <taxon>Pseudomonadati</taxon>
        <taxon>Pseudomonadota</taxon>
        <taxon>Betaproteobacteria</taxon>
        <taxon>Burkholderiales</taxon>
        <taxon>Burkholderiaceae</taxon>
        <taxon>Polynucleobacter</taxon>
    </lineage>
</organism>
<evidence type="ECO:0008006" key="3">
    <source>
        <dbReference type="Google" id="ProtNLM"/>
    </source>
</evidence>
<evidence type="ECO:0000313" key="1">
    <source>
        <dbReference type="EMBL" id="APC00453.1"/>
    </source>
</evidence>
<dbReference type="EMBL" id="CP015017">
    <property type="protein sequence ID" value="APC00453.1"/>
    <property type="molecule type" value="Genomic_DNA"/>
</dbReference>
<proteinExistence type="predicted"/>
<dbReference type="PANTHER" id="PTHR36932:SF1">
    <property type="entry name" value="CAPSULAR POLYSACCHARIDE BIOSYNTHESIS PROTEIN"/>
    <property type="match status" value="1"/>
</dbReference>
<dbReference type="Gene3D" id="3.40.50.12780">
    <property type="entry name" value="N-terminal domain of ligase-like"/>
    <property type="match status" value="1"/>
</dbReference>
<protein>
    <recommendedName>
        <fullName evidence="3">Phenylacetate--CoA ligase family protein</fullName>
    </recommendedName>
</protein>
<dbReference type="RefSeq" id="WP_071538681.1">
    <property type="nucleotide sequence ID" value="NZ_CP015016.1"/>
</dbReference>
<name>A0AAC9ITV9_9BURK</name>
<evidence type="ECO:0000313" key="2">
    <source>
        <dbReference type="Proteomes" id="UP000182060"/>
    </source>
</evidence>
<dbReference type="AlphaFoldDB" id="A0AAC9ITV9"/>
<dbReference type="Proteomes" id="UP000182060">
    <property type="component" value="Chromosome"/>
</dbReference>
<gene>
    <name evidence="1" type="ORF">AOC25_01865</name>
</gene>
<dbReference type="InterPro" id="IPR042099">
    <property type="entry name" value="ANL_N_sf"/>
</dbReference>
<dbReference type="InterPro" id="IPR053158">
    <property type="entry name" value="CapK_Type1_Caps_Biosynth"/>
</dbReference>
<dbReference type="SUPFAM" id="SSF56801">
    <property type="entry name" value="Acetyl-CoA synthetase-like"/>
    <property type="match status" value="1"/>
</dbReference>